<evidence type="ECO:0000313" key="2">
    <source>
        <dbReference type="Proteomes" id="UP000260136"/>
    </source>
</evidence>
<organism evidence="1 2">
    <name type="scientific">Mycoplasmoides gallisepticum</name>
    <name type="common">Mycoplasma gallisepticum</name>
    <dbReference type="NCBI Taxonomy" id="2096"/>
    <lineage>
        <taxon>Bacteria</taxon>
        <taxon>Bacillati</taxon>
        <taxon>Mycoplasmatota</taxon>
        <taxon>Mycoplasmoidales</taxon>
        <taxon>Mycoplasmoidaceae</taxon>
        <taxon>Mycoplasmoides</taxon>
    </lineage>
</organism>
<reference evidence="2" key="1">
    <citation type="submission" date="2018-06" db="EMBL/GenBank/DDBJ databases">
        <authorList>
            <consortium name="Pathogen Informatics"/>
        </authorList>
    </citation>
    <scope>NUCLEOTIDE SEQUENCE [LARGE SCALE GENOMIC DNA]</scope>
    <source>
        <strain evidence="2">NCTC10115</strain>
    </source>
</reference>
<proteinExistence type="predicted"/>
<sequence>MRYSTNSYEEKVEFKNKYKPKELELIKIMFYSYDDILQYESTKDIFKLLELIHLLELNNKKFDQIIKIRDLFEKIDYYEISLVLNYLIFTGDFKRKSKLIPILNNLNLNLSKNAILISIID</sequence>
<dbReference type="Proteomes" id="UP000260136">
    <property type="component" value="Chromosome"/>
</dbReference>
<dbReference type="EMBL" id="LS991952">
    <property type="protein sequence ID" value="SYV95831.1"/>
    <property type="molecule type" value="Genomic_DNA"/>
</dbReference>
<gene>
    <name evidence="1" type="ORF">NCTC10115_01608</name>
</gene>
<dbReference type="AlphaFoldDB" id="A0A3B0Q4R0"/>
<name>A0A3B0Q4R0_MYCGL</name>
<protein>
    <submittedName>
        <fullName evidence="1">DNA polymerase III subunit delta</fullName>
    </submittedName>
</protein>
<evidence type="ECO:0000313" key="1">
    <source>
        <dbReference type="EMBL" id="SYV95831.1"/>
    </source>
</evidence>
<accession>A0A3B0Q4R0</accession>
<dbReference type="STRING" id="1006581.GCW_04050"/>